<organism evidence="2">
    <name type="scientific">Micromonas pusilla</name>
    <name type="common">Picoplanktonic green alga</name>
    <name type="synonym">Chromulina pusilla</name>
    <dbReference type="NCBI Taxonomy" id="38833"/>
    <lineage>
        <taxon>Eukaryota</taxon>
        <taxon>Viridiplantae</taxon>
        <taxon>Chlorophyta</taxon>
        <taxon>Mamiellophyceae</taxon>
        <taxon>Mamiellales</taxon>
        <taxon>Mamiellaceae</taxon>
        <taxon>Micromonas</taxon>
    </lineage>
</organism>
<dbReference type="EMBL" id="HBEV01015564">
    <property type="protein sequence ID" value="CAD8594698.1"/>
    <property type="molecule type" value="Transcribed_RNA"/>
</dbReference>
<evidence type="ECO:0000313" key="2">
    <source>
        <dbReference type="EMBL" id="CAD8594698.1"/>
    </source>
</evidence>
<feature type="compositionally biased region" description="Low complexity" evidence="1">
    <location>
        <begin position="117"/>
        <end position="128"/>
    </location>
</feature>
<evidence type="ECO:0000256" key="1">
    <source>
        <dbReference type="SAM" id="MobiDB-lite"/>
    </source>
</evidence>
<proteinExistence type="predicted"/>
<accession>A0A7S0KXL5</accession>
<name>A0A7S0KXL5_MICPS</name>
<feature type="region of interest" description="Disordered" evidence="1">
    <location>
        <begin position="117"/>
        <end position="137"/>
    </location>
</feature>
<sequence>MSQYPAQPYGVQVQEVPQYGYAQPGYGQPPGYDQAPHAQTMQTVYVNGVPGHYEEAVYPGPITCLSCTVLFFIFPPFSCLVFCCPCDKKTEFHPTPGAVVAPPGATVTYFQQPQPAVQYQQPEQNQYQHNPGYYPKT</sequence>
<dbReference type="AlphaFoldDB" id="A0A7S0KXL5"/>
<protein>
    <submittedName>
        <fullName evidence="2">Uncharacterized protein</fullName>
    </submittedName>
</protein>
<reference evidence="2" key="1">
    <citation type="submission" date="2021-01" db="EMBL/GenBank/DDBJ databases">
        <authorList>
            <person name="Corre E."/>
            <person name="Pelletier E."/>
            <person name="Niang G."/>
            <person name="Scheremetjew M."/>
            <person name="Finn R."/>
            <person name="Kale V."/>
            <person name="Holt S."/>
            <person name="Cochrane G."/>
            <person name="Meng A."/>
            <person name="Brown T."/>
            <person name="Cohen L."/>
        </authorList>
    </citation>
    <scope>NUCLEOTIDE SEQUENCE</scope>
    <source>
        <strain evidence="2">CCMP494</strain>
    </source>
</reference>
<gene>
    <name evidence="2" type="ORF">MSP1404_LOCUS12103</name>
</gene>